<dbReference type="InterPro" id="IPR005931">
    <property type="entry name" value="P5CDH/ALDH4A1"/>
</dbReference>
<dbReference type="InterPro" id="IPR016160">
    <property type="entry name" value="Ald_DH_CS_CYS"/>
</dbReference>
<feature type="active site" evidence="7">
    <location>
        <position position="329"/>
    </location>
</feature>
<comment type="similarity">
    <text evidence="2 8">Belongs to the aldehyde dehydrogenase family.</text>
</comment>
<evidence type="ECO:0000256" key="3">
    <source>
        <dbReference type="ARBA" id="ARBA00023002"/>
    </source>
</evidence>
<dbReference type="PANTHER" id="PTHR42862">
    <property type="entry name" value="DELTA-1-PYRROLINE-5-CARBOXYLATE DEHYDROGENASE 1, ISOFORM A-RELATED"/>
    <property type="match status" value="1"/>
</dbReference>
<proteinExistence type="inferred from homology"/>
<evidence type="ECO:0000313" key="12">
    <source>
        <dbReference type="EMBL" id="KAJ5712340.1"/>
    </source>
</evidence>
<dbReference type="InterPro" id="IPR029510">
    <property type="entry name" value="Ald_DH_CS_GLU"/>
</dbReference>
<dbReference type="PANTHER" id="PTHR42862:SF1">
    <property type="entry name" value="DELTA-1-PYRROLINE-5-CARBOXYLATE DEHYDROGENASE 2, ISOFORM A-RELATED"/>
    <property type="match status" value="1"/>
</dbReference>
<keyword evidence="4 9" id="KW-0520">NAD</keyword>
<evidence type="ECO:0000256" key="4">
    <source>
        <dbReference type="ARBA" id="ARBA00023027"/>
    </source>
</evidence>
<dbReference type="EMBL" id="JAQJAN010000013">
    <property type="protein sequence ID" value="KAJ5712340.1"/>
    <property type="molecule type" value="Genomic_DNA"/>
</dbReference>
<evidence type="ECO:0000259" key="11">
    <source>
        <dbReference type="Pfam" id="PF00171"/>
    </source>
</evidence>
<reference evidence="12" key="1">
    <citation type="journal article" date="2023" name="IMA Fungus">
        <title>Comparative genomic study of the Penicillium genus elucidates a diverse pangenome and 15 lateral gene transfer events.</title>
        <authorList>
            <person name="Petersen C."/>
            <person name="Sorensen T."/>
            <person name="Nielsen M.R."/>
            <person name="Sondergaard T.E."/>
            <person name="Sorensen J.L."/>
            <person name="Fitzpatrick D.A."/>
            <person name="Frisvad J.C."/>
            <person name="Nielsen K.L."/>
        </authorList>
    </citation>
    <scope>NUCLEOTIDE SEQUENCE</scope>
    <source>
        <strain evidence="12">IBT 17514</strain>
    </source>
</reference>
<dbReference type="PROSITE" id="PS00070">
    <property type="entry name" value="ALDEHYDE_DEHYDR_CYS"/>
    <property type="match status" value="1"/>
</dbReference>
<dbReference type="FunFam" id="3.40.605.10:FF:000006">
    <property type="entry name" value="1-pyrroline-5-carboxylate dehydrogenase"/>
    <property type="match status" value="1"/>
</dbReference>
<dbReference type="InterPro" id="IPR015590">
    <property type="entry name" value="Aldehyde_DH_dom"/>
</dbReference>
<dbReference type="PROSITE" id="PS00687">
    <property type="entry name" value="ALDEHYDE_DEHYDR_GLU"/>
    <property type="match status" value="1"/>
</dbReference>
<organism evidence="12 13">
    <name type="scientific">Penicillium malachiteum</name>
    <dbReference type="NCBI Taxonomy" id="1324776"/>
    <lineage>
        <taxon>Eukaryota</taxon>
        <taxon>Fungi</taxon>
        <taxon>Dikarya</taxon>
        <taxon>Ascomycota</taxon>
        <taxon>Pezizomycotina</taxon>
        <taxon>Eurotiomycetes</taxon>
        <taxon>Eurotiomycetidae</taxon>
        <taxon>Eurotiales</taxon>
        <taxon>Aspergillaceae</taxon>
        <taxon>Penicillium</taxon>
    </lineage>
</organism>
<dbReference type="InterPro" id="IPR016161">
    <property type="entry name" value="Ald_DH/histidinol_DH"/>
</dbReference>
<evidence type="ECO:0000256" key="9">
    <source>
        <dbReference type="RuleBase" id="RU366016"/>
    </source>
</evidence>
<evidence type="ECO:0000256" key="5">
    <source>
        <dbReference type="ARBA" id="ARBA00023062"/>
    </source>
</evidence>
<dbReference type="SUPFAM" id="SSF53720">
    <property type="entry name" value="ALDH-like"/>
    <property type="match status" value="1"/>
</dbReference>
<dbReference type="NCBIfam" id="TIGR01236">
    <property type="entry name" value="D1pyr5carbox1"/>
    <property type="match status" value="1"/>
</dbReference>
<protein>
    <recommendedName>
        <fullName evidence="9 10">Multifunctional fusion protein</fullName>
    </recommendedName>
    <domain>
        <recommendedName>
            <fullName evidence="10">Delta-1-pyrroline-5-carboxylate dehydrogenase</fullName>
            <shortName evidence="10">P5C dehydrogenase</shortName>
        </recommendedName>
        <alternativeName>
            <fullName evidence="9">L-glutamate gamma-semialdehyde dehydrogenase</fullName>
        </alternativeName>
    </domain>
    <domain>
        <recommendedName>
            <fullName evidence="9">L-glutamate gamma-semialdehyde dehydrogenase</fullName>
            <ecNumber evidence="9">1.2.1.88</ecNumber>
        </recommendedName>
    </domain>
</protein>
<evidence type="ECO:0000256" key="1">
    <source>
        <dbReference type="ARBA" id="ARBA00004786"/>
    </source>
</evidence>
<comment type="catalytic activity">
    <reaction evidence="6 9">
        <text>L-glutamate 5-semialdehyde + NAD(+) + H2O = L-glutamate + NADH + 2 H(+)</text>
        <dbReference type="Rhea" id="RHEA:30235"/>
        <dbReference type="ChEBI" id="CHEBI:15377"/>
        <dbReference type="ChEBI" id="CHEBI:15378"/>
        <dbReference type="ChEBI" id="CHEBI:29985"/>
        <dbReference type="ChEBI" id="CHEBI:57540"/>
        <dbReference type="ChEBI" id="CHEBI:57945"/>
        <dbReference type="ChEBI" id="CHEBI:58066"/>
        <dbReference type="EC" id="1.2.1.88"/>
    </reaction>
</comment>
<evidence type="ECO:0000313" key="13">
    <source>
        <dbReference type="Proteomes" id="UP001215712"/>
    </source>
</evidence>
<dbReference type="EC" id="1.2.1.88" evidence="9"/>
<comment type="pathway">
    <text evidence="1 9">Amino-acid degradation; L-proline degradation into L-glutamate; L-glutamate from L-proline: step 2/2.</text>
</comment>
<keyword evidence="3 8" id="KW-0560">Oxidoreductase</keyword>
<evidence type="ECO:0000256" key="10">
    <source>
        <dbReference type="RuleBase" id="RU366030"/>
    </source>
</evidence>
<dbReference type="CDD" id="cd07123">
    <property type="entry name" value="ALDH_F4-17_P5CDH"/>
    <property type="match status" value="1"/>
</dbReference>
<reference evidence="12" key="2">
    <citation type="submission" date="2023-01" db="EMBL/GenBank/DDBJ databases">
        <authorList>
            <person name="Petersen C."/>
        </authorList>
    </citation>
    <scope>NUCLEOTIDE SEQUENCE</scope>
    <source>
        <strain evidence="12">IBT 17514</strain>
    </source>
</reference>
<dbReference type="Pfam" id="PF00171">
    <property type="entry name" value="Aldedh"/>
    <property type="match status" value="1"/>
</dbReference>
<dbReference type="GO" id="GO:0003842">
    <property type="term" value="F:L-glutamate gamma-semialdehyde dehydrogenase activity"/>
    <property type="evidence" value="ECO:0007669"/>
    <property type="project" value="UniProtKB-UniRule"/>
</dbReference>
<sequence>MSSASLLNLRSTRGLSSRLRLNASVPSIQLRTKATAPFRLPDPRNEPNPLYKKGSEERIKLEEALVKLRSQLPVQSNIYYNGQAQASAQSWDQPLPAEHATVFTNYPLATKEQTQAAIESALKAKKDWEETPFVDRAAIFLKAAELVTGKYRYELIAATMLGQGKNIWQGEIDAAAELADFFRLNCNFAAEILERQPPRGADGVWSRLEYRPLEGFVYSISPFNFTALGGNLISGPALMGNVVLWKPSPSNVYASALVYKILLEAGLPPNVIQFVTGDPDTITDVALSHRDFAGLNFVGSSDVFRSLYGRIGEGIAKKTYREFPRVVAETSGKNFHLIHPTADIQNAVNHTIRGAFEYQGQKCSATSRLYLPESRAEEFLTGLKAGVKEITIGNPDKNLEAFMGPVIHRRSFDKIKSIIDASNKDSTLKLIAGGTYDDSVGFYVHPTVYQVDRPDHKLFNEEIFGPVLAVYVYPDAEWSSTLKKVDEAGGGFALTGAVFAQDRRAIREAEDTLRYSAGNFYINCKTTAAVIGQQSFGGARASGTNDKAGSSDVLRRFTSPRLIKEEFFPQDGFMYPSNH</sequence>
<accession>A0AAD6MST2</accession>
<keyword evidence="5 9" id="KW-0642">Proline metabolism</keyword>
<feature type="domain" description="Aldehyde dehydrogenase" evidence="11">
    <location>
        <begin position="96"/>
        <end position="560"/>
    </location>
</feature>
<evidence type="ECO:0000256" key="8">
    <source>
        <dbReference type="RuleBase" id="RU003345"/>
    </source>
</evidence>
<name>A0AAD6MST2_9EURO</name>
<evidence type="ECO:0000256" key="6">
    <source>
        <dbReference type="ARBA" id="ARBA00048142"/>
    </source>
</evidence>
<dbReference type="Proteomes" id="UP001215712">
    <property type="component" value="Unassembled WGS sequence"/>
</dbReference>
<dbReference type="GO" id="GO:0005759">
    <property type="term" value="C:mitochondrial matrix"/>
    <property type="evidence" value="ECO:0007669"/>
    <property type="project" value="TreeGrafter"/>
</dbReference>
<dbReference type="InterPro" id="IPR016162">
    <property type="entry name" value="Ald_DH_N"/>
</dbReference>
<dbReference type="InterPro" id="IPR050485">
    <property type="entry name" value="Proline_metab_enzyme"/>
</dbReference>
<gene>
    <name evidence="12" type="ORF">N7493_008808</name>
</gene>
<dbReference type="GO" id="GO:0010133">
    <property type="term" value="P:L-proline catabolic process to L-glutamate"/>
    <property type="evidence" value="ECO:0007669"/>
    <property type="project" value="UniProtKB-UniRule"/>
</dbReference>
<dbReference type="InterPro" id="IPR016163">
    <property type="entry name" value="Ald_DH_C"/>
</dbReference>
<evidence type="ECO:0000256" key="7">
    <source>
        <dbReference type="PROSITE-ProRule" id="PRU10007"/>
    </source>
</evidence>
<dbReference type="Gene3D" id="3.40.605.10">
    <property type="entry name" value="Aldehyde Dehydrogenase, Chain A, domain 1"/>
    <property type="match status" value="1"/>
</dbReference>
<comment type="caution">
    <text evidence="12">The sequence shown here is derived from an EMBL/GenBank/DDBJ whole genome shotgun (WGS) entry which is preliminary data.</text>
</comment>
<dbReference type="Gene3D" id="3.40.309.10">
    <property type="entry name" value="Aldehyde Dehydrogenase, Chain A, domain 2"/>
    <property type="match status" value="1"/>
</dbReference>
<dbReference type="FunFam" id="3.40.309.10:FF:000005">
    <property type="entry name" value="1-pyrroline-5-carboxylate dehydrogenase 1"/>
    <property type="match status" value="1"/>
</dbReference>
<evidence type="ECO:0000256" key="2">
    <source>
        <dbReference type="ARBA" id="ARBA00009986"/>
    </source>
</evidence>
<keyword evidence="13" id="KW-1185">Reference proteome</keyword>
<dbReference type="AlphaFoldDB" id="A0AAD6MST2"/>